<name>A0A2U1L205_ARTAN</name>
<reference evidence="1 2" key="1">
    <citation type="journal article" date="2018" name="Mol. Plant">
        <title>The genome of Artemisia annua provides insight into the evolution of Asteraceae family and artemisinin biosynthesis.</title>
        <authorList>
            <person name="Shen Q."/>
            <person name="Zhang L."/>
            <person name="Liao Z."/>
            <person name="Wang S."/>
            <person name="Yan T."/>
            <person name="Shi P."/>
            <person name="Liu M."/>
            <person name="Fu X."/>
            <person name="Pan Q."/>
            <person name="Wang Y."/>
            <person name="Lv Z."/>
            <person name="Lu X."/>
            <person name="Zhang F."/>
            <person name="Jiang W."/>
            <person name="Ma Y."/>
            <person name="Chen M."/>
            <person name="Hao X."/>
            <person name="Li L."/>
            <person name="Tang Y."/>
            <person name="Lv G."/>
            <person name="Zhou Y."/>
            <person name="Sun X."/>
            <person name="Brodelius P.E."/>
            <person name="Rose J.K.C."/>
            <person name="Tang K."/>
        </authorList>
    </citation>
    <scope>NUCLEOTIDE SEQUENCE [LARGE SCALE GENOMIC DNA]</scope>
    <source>
        <strain evidence="2">cv. Huhao1</strain>
        <tissue evidence="1">Leaf</tissue>
    </source>
</reference>
<dbReference type="Proteomes" id="UP000245207">
    <property type="component" value="Unassembled WGS sequence"/>
</dbReference>
<evidence type="ECO:0000313" key="1">
    <source>
        <dbReference type="EMBL" id="PWA43033.1"/>
    </source>
</evidence>
<sequence>MFLSAAMYGKAYQAYAPFVPQLVRPFIKVLLISHGHEAFKMPNGFEAAVTNEQGAISPLECAGRRFYGFQHHSQLYRKGVILEIGGVTIFAVTKHLLRLRGIQRISSDQILALTMLLDVTRKRNEDSEYGYFSWEIITVWHVQVFRSIDSTPLKVFPKDPNDAHMPQPSFEERSNIFKHYVRFGL</sequence>
<accession>A0A2U1L205</accession>
<comment type="caution">
    <text evidence="1">The sequence shown here is derived from an EMBL/GenBank/DDBJ whole genome shotgun (WGS) entry which is preliminary data.</text>
</comment>
<protein>
    <submittedName>
        <fullName evidence="1">Uncharacterized protein</fullName>
    </submittedName>
</protein>
<gene>
    <name evidence="1" type="ORF">CTI12_AA539730</name>
</gene>
<organism evidence="1 2">
    <name type="scientific">Artemisia annua</name>
    <name type="common">Sweet wormwood</name>
    <dbReference type="NCBI Taxonomy" id="35608"/>
    <lineage>
        <taxon>Eukaryota</taxon>
        <taxon>Viridiplantae</taxon>
        <taxon>Streptophyta</taxon>
        <taxon>Embryophyta</taxon>
        <taxon>Tracheophyta</taxon>
        <taxon>Spermatophyta</taxon>
        <taxon>Magnoliopsida</taxon>
        <taxon>eudicotyledons</taxon>
        <taxon>Gunneridae</taxon>
        <taxon>Pentapetalae</taxon>
        <taxon>asterids</taxon>
        <taxon>campanulids</taxon>
        <taxon>Asterales</taxon>
        <taxon>Asteraceae</taxon>
        <taxon>Asteroideae</taxon>
        <taxon>Anthemideae</taxon>
        <taxon>Artemisiinae</taxon>
        <taxon>Artemisia</taxon>
    </lineage>
</organism>
<dbReference type="AlphaFoldDB" id="A0A2U1L205"/>
<dbReference type="EMBL" id="PKPP01012058">
    <property type="protein sequence ID" value="PWA43033.1"/>
    <property type="molecule type" value="Genomic_DNA"/>
</dbReference>
<evidence type="ECO:0000313" key="2">
    <source>
        <dbReference type="Proteomes" id="UP000245207"/>
    </source>
</evidence>
<keyword evidence="2" id="KW-1185">Reference proteome</keyword>
<proteinExistence type="predicted"/>